<name>A0A151P1V6_ALLMI</name>
<gene>
    <name evidence="1" type="ORF">Y1Q_0016652</name>
</gene>
<dbReference type="EMBL" id="AKHW03001328">
    <property type="protein sequence ID" value="KYO42880.1"/>
    <property type="molecule type" value="Genomic_DNA"/>
</dbReference>
<comment type="caution">
    <text evidence="1">The sequence shown here is derived from an EMBL/GenBank/DDBJ whole genome shotgun (WGS) entry which is preliminary data.</text>
</comment>
<evidence type="ECO:0000313" key="2">
    <source>
        <dbReference type="Proteomes" id="UP000050525"/>
    </source>
</evidence>
<keyword evidence="2" id="KW-1185">Reference proteome</keyword>
<organism evidence="1 2">
    <name type="scientific">Alligator mississippiensis</name>
    <name type="common">American alligator</name>
    <dbReference type="NCBI Taxonomy" id="8496"/>
    <lineage>
        <taxon>Eukaryota</taxon>
        <taxon>Metazoa</taxon>
        <taxon>Chordata</taxon>
        <taxon>Craniata</taxon>
        <taxon>Vertebrata</taxon>
        <taxon>Euteleostomi</taxon>
        <taxon>Archelosauria</taxon>
        <taxon>Archosauria</taxon>
        <taxon>Crocodylia</taxon>
        <taxon>Alligatoridae</taxon>
        <taxon>Alligatorinae</taxon>
        <taxon>Alligator</taxon>
    </lineage>
</organism>
<evidence type="ECO:0000313" key="1">
    <source>
        <dbReference type="EMBL" id="KYO42880.1"/>
    </source>
</evidence>
<protein>
    <submittedName>
        <fullName evidence="1">Uncharacterized protein</fullName>
    </submittedName>
</protein>
<accession>A0A151P1V6</accession>
<dbReference type="AlphaFoldDB" id="A0A151P1V6"/>
<reference evidence="1 2" key="1">
    <citation type="journal article" date="2012" name="Genome Biol.">
        <title>Sequencing three crocodilian genomes to illuminate the evolution of archosaurs and amniotes.</title>
        <authorList>
            <person name="St John J.A."/>
            <person name="Braun E.L."/>
            <person name="Isberg S.R."/>
            <person name="Miles L.G."/>
            <person name="Chong A.Y."/>
            <person name="Gongora J."/>
            <person name="Dalzell P."/>
            <person name="Moran C."/>
            <person name="Bed'hom B."/>
            <person name="Abzhanov A."/>
            <person name="Burgess S.C."/>
            <person name="Cooksey A.M."/>
            <person name="Castoe T.A."/>
            <person name="Crawford N.G."/>
            <person name="Densmore L.D."/>
            <person name="Drew J.C."/>
            <person name="Edwards S.V."/>
            <person name="Faircloth B.C."/>
            <person name="Fujita M.K."/>
            <person name="Greenwold M.J."/>
            <person name="Hoffmann F.G."/>
            <person name="Howard J.M."/>
            <person name="Iguchi T."/>
            <person name="Janes D.E."/>
            <person name="Khan S.Y."/>
            <person name="Kohno S."/>
            <person name="de Koning A.J."/>
            <person name="Lance S.L."/>
            <person name="McCarthy F.M."/>
            <person name="McCormack J.E."/>
            <person name="Merchant M.E."/>
            <person name="Peterson D.G."/>
            <person name="Pollock D.D."/>
            <person name="Pourmand N."/>
            <person name="Raney B.J."/>
            <person name="Roessler K.A."/>
            <person name="Sanford J.R."/>
            <person name="Sawyer R.H."/>
            <person name="Schmidt C.J."/>
            <person name="Triplett E.W."/>
            <person name="Tuberville T.D."/>
            <person name="Venegas-Anaya M."/>
            <person name="Howard J.T."/>
            <person name="Jarvis E.D."/>
            <person name="Guillette L.J.Jr."/>
            <person name="Glenn T.C."/>
            <person name="Green R.E."/>
            <person name="Ray D.A."/>
        </authorList>
    </citation>
    <scope>NUCLEOTIDE SEQUENCE [LARGE SCALE GENOMIC DNA]</scope>
    <source>
        <strain evidence="1">KSC_2009_1</strain>
    </source>
</reference>
<sequence length="71" mass="7509">MAGVSHLVAQEEAGTCPKLLCPIPLGLILAICKMGTGRGKSDKLFDTECPSSGLGQKQLQPKLNTRVKINC</sequence>
<dbReference type="Proteomes" id="UP000050525">
    <property type="component" value="Unassembled WGS sequence"/>
</dbReference>
<proteinExistence type="predicted"/>